<feature type="compositionally biased region" description="Basic and acidic residues" evidence="1">
    <location>
        <begin position="71"/>
        <end position="81"/>
    </location>
</feature>
<name>A0AAN5I8N9_9BILA</name>
<reference evidence="3" key="1">
    <citation type="submission" date="2022-10" db="EMBL/GenBank/DDBJ databases">
        <title>Genome assembly of Pristionchus species.</title>
        <authorList>
            <person name="Yoshida K."/>
            <person name="Sommer R.J."/>
        </authorList>
    </citation>
    <scope>NUCLEOTIDE SEQUENCE [LARGE SCALE GENOMIC DNA]</scope>
    <source>
        <strain evidence="3">RS5460</strain>
    </source>
</reference>
<dbReference type="Proteomes" id="UP001328107">
    <property type="component" value="Unassembled WGS sequence"/>
</dbReference>
<dbReference type="EMBL" id="BTRK01000005">
    <property type="protein sequence ID" value="GMR54361.1"/>
    <property type="molecule type" value="Genomic_DNA"/>
</dbReference>
<gene>
    <name evidence="2" type="ORF">PMAYCL1PPCAC_24556</name>
</gene>
<evidence type="ECO:0000313" key="3">
    <source>
        <dbReference type="Proteomes" id="UP001328107"/>
    </source>
</evidence>
<feature type="region of interest" description="Disordered" evidence="1">
    <location>
        <begin position="113"/>
        <end position="157"/>
    </location>
</feature>
<feature type="non-terminal residue" evidence="2">
    <location>
        <position position="1"/>
    </location>
</feature>
<feature type="region of interest" description="Disordered" evidence="1">
    <location>
        <begin position="22"/>
        <end position="81"/>
    </location>
</feature>
<protein>
    <submittedName>
        <fullName evidence="2">Uncharacterized protein</fullName>
    </submittedName>
</protein>
<sequence>PCRSMACSRNRFSWMKRATCSSVSTMRNPAPTEASARGNDISTSLFSKCSSASGRRSSRHAPRNTPAPTQERSEMRRWEEASARLKIDDNWTANQVMAKRTSSSTALRESLAGFSSLPTTVPFLPSKKPPGPSVDPNGASSSRGRNPPIRGILNPEE</sequence>
<evidence type="ECO:0000256" key="1">
    <source>
        <dbReference type="SAM" id="MobiDB-lite"/>
    </source>
</evidence>
<dbReference type="AlphaFoldDB" id="A0AAN5I8N9"/>
<organism evidence="2 3">
    <name type="scientific">Pristionchus mayeri</name>
    <dbReference type="NCBI Taxonomy" id="1317129"/>
    <lineage>
        <taxon>Eukaryota</taxon>
        <taxon>Metazoa</taxon>
        <taxon>Ecdysozoa</taxon>
        <taxon>Nematoda</taxon>
        <taxon>Chromadorea</taxon>
        <taxon>Rhabditida</taxon>
        <taxon>Rhabditina</taxon>
        <taxon>Diplogasteromorpha</taxon>
        <taxon>Diplogasteroidea</taxon>
        <taxon>Neodiplogasteridae</taxon>
        <taxon>Pristionchus</taxon>
    </lineage>
</organism>
<proteinExistence type="predicted"/>
<keyword evidence="3" id="KW-1185">Reference proteome</keyword>
<evidence type="ECO:0000313" key="2">
    <source>
        <dbReference type="EMBL" id="GMR54361.1"/>
    </source>
</evidence>
<accession>A0AAN5I8N9</accession>
<feature type="non-terminal residue" evidence="2">
    <location>
        <position position="157"/>
    </location>
</feature>
<comment type="caution">
    <text evidence="2">The sequence shown here is derived from an EMBL/GenBank/DDBJ whole genome shotgun (WGS) entry which is preliminary data.</text>
</comment>